<organism evidence="1">
    <name type="scientific">Arundo donax</name>
    <name type="common">Giant reed</name>
    <name type="synonym">Donax arundinaceus</name>
    <dbReference type="NCBI Taxonomy" id="35708"/>
    <lineage>
        <taxon>Eukaryota</taxon>
        <taxon>Viridiplantae</taxon>
        <taxon>Streptophyta</taxon>
        <taxon>Embryophyta</taxon>
        <taxon>Tracheophyta</taxon>
        <taxon>Spermatophyta</taxon>
        <taxon>Magnoliopsida</taxon>
        <taxon>Liliopsida</taxon>
        <taxon>Poales</taxon>
        <taxon>Poaceae</taxon>
        <taxon>PACMAD clade</taxon>
        <taxon>Arundinoideae</taxon>
        <taxon>Arundineae</taxon>
        <taxon>Arundo</taxon>
    </lineage>
</organism>
<reference evidence="1" key="2">
    <citation type="journal article" date="2015" name="Data Brief">
        <title>Shoot transcriptome of the giant reed, Arundo donax.</title>
        <authorList>
            <person name="Barrero R.A."/>
            <person name="Guerrero F.D."/>
            <person name="Moolhuijzen P."/>
            <person name="Goolsby J.A."/>
            <person name="Tidwell J."/>
            <person name="Bellgard S.E."/>
            <person name="Bellgard M.I."/>
        </authorList>
    </citation>
    <scope>NUCLEOTIDE SEQUENCE</scope>
    <source>
        <tissue evidence="1">Shoot tissue taken approximately 20 cm above the soil surface</tissue>
    </source>
</reference>
<evidence type="ECO:0000313" key="1">
    <source>
        <dbReference type="EMBL" id="JAD90314.1"/>
    </source>
</evidence>
<sequence length="12" mass="1333">MSWREAGRAGGR</sequence>
<dbReference type="EMBL" id="GBRH01207581">
    <property type="protein sequence ID" value="JAD90314.1"/>
    <property type="molecule type" value="Transcribed_RNA"/>
</dbReference>
<protein>
    <submittedName>
        <fullName evidence="1">Uncharacterized protein</fullName>
    </submittedName>
</protein>
<reference evidence="1" key="1">
    <citation type="submission" date="2014-09" db="EMBL/GenBank/DDBJ databases">
        <authorList>
            <person name="Magalhaes I.L.F."/>
            <person name="Oliveira U."/>
            <person name="Santos F.R."/>
            <person name="Vidigal T.H.D.A."/>
            <person name="Brescovit A.D."/>
            <person name="Santos A.J."/>
        </authorList>
    </citation>
    <scope>NUCLEOTIDE SEQUENCE</scope>
    <source>
        <tissue evidence="1">Shoot tissue taken approximately 20 cm above the soil surface</tissue>
    </source>
</reference>
<proteinExistence type="predicted"/>
<name>A0A0A9DP12_ARUDO</name>
<accession>A0A0A9DP12</accession>